<dbReference type="SUPFAM" id="SSF47616">
    <property type="entry name" value="GST C-terminal domain-like"/>
    <property type="match status" value="1"/>
</dbReference>
<evidence type="ECO:0000313" key="4">
    <source>
        <dbReference type="Proteomes" id="UP001465976"/>
    </source>
</evidence>
<dbReference type="Pfam" id="PF22041">
    <property type="entry name" value="GST_C_7"/>
    <property type="match status" value="1"/>
</dbReference>
<sequence length="239" mass="26671">MITVYDLGPTSVPRSSELGFSSHVRKVILILRYKKLPHKISVIGFDDIEPLARQLGAPPSRTKPDGSPKYTVPFIQDSATGKGVSDSFLIAQYLDEAYPDTPRVVPDGTRVLQAAFVNDFQTKFMPLFAVLGAKFRTFFPQEFLEGQKKAYGEGAITPELSLKEQEAIWDKVKGSFDTLGNAFVKDEKFVMGDKPTLADFTIVAWLWNVQVAYGENSSEWKNVSQWLGGRVANLCRELI</sequence>
<comment type="caution">
    <text evidence="3">The sequence shown here is derived from an EMBL/GenBank/DDBJ whole genome shotgun (WGS) entry which is preliminary data.</text>
</comment>
<protein>
    <recommendedName>
        <fullName evidence="5">Glutathione S-transferase</fullName>
    </recommendedName>
</protein>
<name>A0ABR3EK40_9AGAR</name>
<keyword evidence="4" id="KW-1185">Reference proteome</keyword>
<dbReference type="Gene3D" id="1.20.1050.10">
    <property type="match status" value="1"/>
</dbReference>
<evidence type="ECO:0000313" key="3">
    <source>
        <dbReference type="EMBL" id="KAL0563228.1"/>
    </source>
</evidence>
<dbReference type="Gene3D" id="3.40.30.10">
    <property type="entry name" value="Glutaredoxin"/>
    <property type="match status" value="1"/>
</dbReference>
<dbReference type="EMBL" id="JBAHYK010003763">
    <property type="protein sequence ID" value="KAL0563228.1"/>
    <property type="molecule type" value="Genomic_DNA"/>
</dbReference>
<dbReference type="InterPro" id="IPR036249">
    <property type="entry name" value="Thioredoxin-like_sf"/>
</dbReference>
<dbReference type="PANTHER" id="PTHR43968">
    <property type="match status" value="1"/>
</dbReference>
<dbReference type="InterPro" id="IPR004045">
    <property type="entry name" value="Glutathione_S-Trfase_N"/>
</dbReference>
<dbReference type="Pfam" id="PF13409">
    <property type="entry name" value="GST_N_2"/>
    <property type="match status" value="1"/>
</dbReference>
<evidence type="ECO:0000259" key="1">
    <source>
        <dbReference type="Pfam" id="PF13409"/>
    </source>
</evidence>
<accession>A0ABR3EK40</accession>
<evidence type="ECO:0000259" key="2">
    <source>
        <dbReference type="Pfam" id="PF22041"/>
    </source>
</evidence>
<evidence type="ECO:0008006" key="5">
    <source>
        <dbReference type="Google" id="ProtNLM"/>
    </source>
</evidence>
<dbReference type="InterPro" id="IPR054416">
    <property type="entry name" value="GST_UstS-like_C"/>
</dbReference>
<feature type="domain" description="Glutathione S-transferase UstS-like C-terminal" evidence="2">
    <location>
        <begin position="112"/>
        <end position="237"/>
    </location>
</feature>
<dbReference type="SUPFAM" id="SSF52833">
    <property type="entry name" value="Thioredoxin-like"/>
    <property type="match status" value="1"/>
</dbReference>
<dbReference type="PANTHER" id="PTHR43968:SF6">
    <property type="entry name" value="GLUTATHIONE S-TRANSFERASE OMEGA"/>
    <property type="match status" value="1"/>
</dbReference>
<dbReference type="InterPro" id="IPR050983">
    <property type="entry name" value="GST_Omega/HSP26"/>
</dbReference>
<feature type="domain" description="GST N-terminal" evidence="1">
    <location>
        <begin position="20"/>
        <end position="96"/>
    </location>
</feature>
<reference evidence="3 4" key="1">
    <citation type="submission" date="2024-02" db="EMBL/GenBank/DDBJ databases">
        <title>A draft genome for the cacao thread blight pathogen Marasmius crinis-equi.</title>
        <authorList>
            <person name="Cohen S.P."/>
            <person name="Baruah I.K."/>
            <person name="Amoako-Attah I."/>
            <person name="Bukari Y."/>
            <person name="Meinhardt L.W."/>
            <person name="Bailey B.A."/>
        </authorList>
    </citation>
    <scope>NUCLEOTIDE SEQUENCE [LARGE SCALE GENOMIC DNA]</scope>
    <source>
        <strain evidence="3 4">GH-76</strain>
    </source>
</reference>
<dbReference type="InterPro" id="IPR036282">
    <property type="entry name" value="Glutathione-S-Trfase_C_sf"/>
</dbReference>
<organism evidence="3 4">
    <name type="scientific">Marasmius crinis-equi</name>
    <dbReference type="NCBI Taxonomy" id="585013"/>
    <lineage>
        <taxon>Eukaryota</taxon>
        <taxon>Fungi</taxon>
        <taxon>Dikarya</taxon>
        <taxon>Basidiomycota</taxon>
        <taxon>Agaricomycotina</taxon>
        <taxon>Agaricomycetes</taxon>
        <taxon>Agaricomycetidae</taxon>
        <taxon>Agaricales</taxon>
        <taxon>Marasmiineae</taxon>
        <taxon>Marasmiaceae</taxon>
        <taxon>Marasmius</taxon>
    </lineage>
</organism>
<proteinExistence type="predicted"/>
<dbReference type="Proteomes" id="UP001465976">
    <property type="component" value="Unassembled WGS sequence"/>
</dbReference>
<gene>
    <name evidence="3" type="ORF">V5O48_018845</name>
</gene>